<protein>
    <submittedName>
        <fullName evidence="3">Predicted protein</fullName>
    </submittedName>
</protein>
<comment type="similarity">
    <text evidence="1">Belongs to the PI3/PI4-kinase family. Type III PI4K subfamily.</text>
</comment>
<reference evidence="3 4" key="1">
    <citation type="journal article" date="2010" name="Cell">
        <title>The genome of Naegleria gruberi illuminates early eukaryotic versatility.</title>
        <authorList>
            <person name="Fritz-Laylin L.K."/>
            <person name="Prochnik S.E."/>
            <person name="Ginger M.L."/>
            <person name="Dacks J.B."/>
            <person name="Carpenter M.L."/>
            <person name="Field M.C."/>
            <person name="Kuo A."/>
            <person name="Paredez A."/>
            <person name="Chapman J."/>
            <person name="Pham J."/>
            <person name="Shu S."/>
            <person name="Neupane R."/>
            <person name="Cipriano M."/>
            <person name="Mancuso J."/>
            <person name="Tu H."/>
            <person name="Salamov A."/>
            <person name="Lindquist E."/>
            <person name="Shapiro H."/>
            <person name="Lucas S."/>
            <person name="Grigoriev I.V."/>
            <person name="Cande W.Z."/>
            <person name="Fulton C."/>
            <person name="Rokhsar D.S."/>
            <person name="Dawson S.C."/>
        </authorList>
    </citation>
    <scope>NUCLEOTIDE SEQUENCE [LARGE SCALE GENOMIC DNA]</scope>
    <source>
        <strain evidence="3 4">NEG-M</strain>
    </source>
</reference>
<evidence type="ECO:0000259" key="2">
    <source>
        <dbReference type="Pfam" id="PF19274"/>
    </source>
</evidence>
<evidence type="ECO:0000256" key="1">
    <source>
        <dbReference type="ARBA" id="ARBA00006209"/>
    </source>
</evidence>
<dbReference type="InParanoid" id="D2W4S4"/>
<dbReference type="OrthoDB" id="10264149at2759"/>
<gene>
    <name evidence="3" type="ORF">NAEGRDRAFT_76410</name>
</gene>
<dbReference type="KEGG" id="ngr:NAEGRDRAFT_76410"/>
<keyword evidence="4" id="KW-1185">Reference proteome</keyword>
<dbReference type="RefSeq" id="XP_002668671.1">
    <property type="nucleotide sequence ID" value="XM_002668625.1"/>
</dbReference>
<proteinExistence type="inferred from homology"/>
<organism evidence="4">
    <name type="scientific">Naegleria gruberi</name>
    <name type="common">Amoeba</name>
    <dbReference type="NCBI Taxonomy" id="5762"/>
    <lineage>
        <taxon>Eukaryota</taxon>
        <taxon>Discoba</taxon>
        <taxon>Heterolobosea</taxon>
        <taxon>Tetramitia</taxon>
        <taxon>Eutetramitia</taxon>
        <taxon>Vahlkampfiidae</taxon>
        <taxon>Naegleria</taxon>
    </lineage>
</organism>
<dbReference type="GeneID" id="8860719"/>
<dbReference type="AlphaFoldDB" id="D2W4S4"/>
<evidence type="ECO:0000313" key="4">
    <source>
        <dbReference type="Proteomes" id="UP000006671"/>
    </source>
</evidence>
<sequence length="382" mass="43732">MAHQFIIMIIKSFPSMYWSSNNLSALLEIQSALYQGNDNGKTTFIISVKIKKNFNMNNLNNMNKTSLSSITNNNNTNNMNNNNMNNNEMIEEEEYEEYYLPENYSDRCKLFESFNRFTLSWISKSMTVAPNVTQTALQHYLIKFQQSDVSSLRHFGYTFAVYLSTPIEHLQAVGSNILLKSDKRGFSILSQDQVSLTQSISVMSFSSGQANSLKLMLGKRSAESMIINQLSNLMKLYNNNNMNNNMNNTTNMNGNGNNVNVKFYEQLSDTMKLATAFVLIWLPVYIFTKESMDIAIYCWNWIASVKSNDFNIPLLSEISNAWQFTIQKGYGLFSGHHEKDEAVELAVQSNNQSNTTTNTIIKPINSIKPIKHLIMYQNLKYI</sequence>
<dbReference type="InterPro" id="IPR045495">
    <property type="entry name" value="PI4K_N"/>
</dbReference>
<feature type="domain" description="PI4-kinase N-terminal" evidence="2">
    <location>
        <begin position="278"/>
        <end position="367"/>
    </location>
</feature>
<dbReference type="STRING" id="5762.D2W4S4"/>
<accession>D2W4S4</accession>
<dbReference type="eggNOG" id="KOG0902">
    <property type="taxonomic scope" value="Eukaryota"/>
</dbReference>
<dbReference type="Pfam" id="PF19274">
    <property type="entry name" value="PI4K_N"/>
    <property type="match status" value="1"/>
</dbReference>
<dbReference type="Proteomes" id="UP000006671">
    <property type="component" value="Unassembled WGS sequence"/>
</dbReference>
<dbReference type="VEuPathDB" id="AmoebaDB:NAEGRDRAFT_76410"/>
<name>D2W4S4_NAEGR</name>
<dbReference type="EMBL" id="GG738982">
    <property type="protein sequence ID" value="EFC35927.1"/>
    <property type="molecule type" value="Genomic_DNA"/>
</dbReference>
<evidence type="ECO:0000313" key="3">
    <source>
        <dbReference type="EMBL" id="EFC35927.1"/>
    </source>
</evidence>